<dbReference type="GO" id="GO:0003700">
    <property type="term" value="F:DNA-binding transcription factor activity"/>
    <property type="evidence" value="ECO:0007669"/>
    <property type="project" value="InterPro"/>
</dbReference>
<evidence type="ECO:0000256" key="3">
    <source>
        <dbReference type="ARBA" id="ARBA00023163"/>
    </source>
</evidence>
<name>A0A424YI99_9FIRM</name>
<dbReference type="Pfam" id="PF01022">
    <property type="entry name" value="HTH_5"/>
    <property type="match status" value="1"/>
</dbReference>
<gene>
    <name evidence="5" type="ORF">D5R97_01035</name>
</gene>
<comment type="caution">
    <text evidence="5">The sequence shown here is derived from an EMBL/GenBank/DDBJ whole genome shotgun (WGS) entry which is preliminary data.</text>
</comment>
<sequence length="102" mass="11793">MEKMTVFFKALSENTRLEIINILLKGDQCVCKIMDDLQLSQPAVSHHMKILKQAGLVNAHRQGKWIHYSLNKDAFKEIEQILQEELFIPINIMNKNSVNPCN</sequence>
<dbReference type="PRINTS" id="PR00778">
    <property type="entry name" value="HTHARSR"/>
</dbReference>
<dbReference type="InterPro" id="IPR036388">
    <property type="entry name" value="WH-like_DNA-bd_sf"/>
</dbReference>
<protein>
    <submittedName>
        <fullName evidence="5">ArsR family transcriptional regulator</fullName>
    </submittedName>
</protein>
<keyword evidence="1" id="KW-0805">Transcription regulation</keyword>
<accession>A0A424YI99</accession>
<dbReference type="GO" id="GO:0003677">
    <property type="term" value="F:DNA binding"/>
    <property type="evidence" value="ECO:0007669"/>
    <property type="project" value="UniProtKB-KW"/>
</dbReference>
<reference evidence="5 6" key="1">
    <citation type="submission" date="2018-08" db="EMBL/GenBank/DDBJ databases">
        <title>The metabolism and importance of syntrophic acetate oxidation coupled to methane or sulfide production in haloalkaline environments.</title>
        <authorList>
            <person name="Timmers P.H.A."/>
            <person name="Vavourakis C.D."/>
            <person name="Sorokin D.Y."/>
            <person name="Sinninghe Damste J.S."/>
            <person name="Muyzer G."/>
            <person name="Stams A.J.M."/>
            <person name="Plugge C.M."/>
        </authorList>
    </citation>
    <scope>NUCLEOTIDE SEQUENCE [LARGE SCALE GENOMIC DNA]</scope>
    <source>
        <strain evidence="5">MSAO_Bac1</strain>
    </source>
</reference>
<evidence type="ECO:0000256" key="2">
    <source>
        <dbReference type="ARBA" id="ARBA00023125"/>
    </source>
</evidence>
<dbReference type="EMBL" id="QZAA01000038">
    <property type="protein sequence ID" value="RQD78083.1"/>
    <property type="molecule type" value="Genomic_DNA"/>
</dbReference>
<evidence type="ECO:0000259" key="4">
    <source>
        <dbReference type="PROSITE" id="PS50987"/>
    </source>
</evidence>
<organism evidence="5 6">
    <name type="scientific">Candidatus Syntrophonatronum acetioxidans</name>
    <dbReference type="NCBI Taxonomy" id="1795816"/>
    <lineage>
        <taxon>Bacteria</taxon>
        <taxon>Bacillati</taxon>
        <taxon>Bacillota</taxon>
        <taxon>Clostridia</taxon>
        <taxon>Eubacteriales</taxon>
        <taxon>Syntrophomonadaceae</taxon>
        <taxon>Candidatus Syntrophonatronum</taxon>
    </lineage>
</organism>
<dbReference type="SMART" id="SM00418">
    <property type="entry name" value="HTH_ARSR"/>
    <property type="match status" value="1"/>
</dbReference>
<dbReference type="Proteomes" id="UP000285138">
    <property type="component" value="Unassembled WGS sequence"/>
</dbReference>
<evidence type="ECO:0000313" key="5">
    <source>
        <dbReference type="EMBL" id="RQD78083.1"/>
    </source>
</evidence>
<dbReference type="InterPro" id="IPR036390">
    <property type="entry name" value="WH_DNA-bd_sf"/>
</dbReference>
<dbReference type="InterPro" id="IPR051081">
    <property type="entry name" value="HTH_MetalResp_TranReg"/>
</dbReference>
<dbReference type="CDD" id="cd00090">
    <property type="entry name" value="HTH_ARSR"/>
    <property type="match status" value="1"/>
</dbReference>
<dbReference type="PANTHER" id="PTHR33154:SF18">
    <property type="entry name" value="ARSENICAL RESISTANCE OPERON REPRESSOR"/>
    <property type="match status" value="1"/>
</dbReference>
<dbReference type="AlphaFoldDB" id="A0A424YI99"/>
<dbReference type="PROSITE" id="PS50987">
    <property type="entry name" value="HTH_ARSR_2"/>
    <property type="match status" value="1"/>
</dbReference>
<dbReference type="InterPro" id="IPR011991">
    <property type="entry name" value="ArsR-like_HTH"/>
</dbReference>
<keyword evidence="3" id="KW-0804">Transcription</keyword>
<dbReference type="NCBIfam" id="NF033788">
    <property type="entry name" value="HTH_metalloreg"/>
    <property type="match status" value="1"/>
</dbReference>
<dbReference type="InterPro" id="IPR001845">
    <property type="entry name" value="HTH_ArsR_DNA-bd_dom"/>
</dbReference>
<feature type="domain" description="HTH arsR-type" evidence="4">
    <location>
        <begin position="1"/>
        <end position="93"/>
    </location>
</feature>
<dbReference type="PANTHER" id="PTHR33154">
    <property type="entry name" value="TRANSCRIPTIONAL REGULATOR, ARSR FAMILY"/>
    <property type="match status" value="1"/>
</dbReference>
<keyword evidence="2" id="KW-0238">DNA-binding</keyword>
<evidence type="ECO:0000313" key="6">
    <source>
        <dbReference type="Proteomes" id="UP000285138"/>
    </source>
</evidence>
<dbReference type="Gene3D" id="1.10.10.10">
    <property type="entry name" value="Winged helix-like DNA-binding domain superfamily/Winged helix DNA-binding domain"/>
    <property type="match status" value="1"/>
</dbReference>
<dbReference type="SUPFAM" id="SSF46785">
    <property type="entry name" value="Winged helix' DNA-binding domain"/>
    <property type="match status" value="1"/>
</dbReference>
<proteinExistence type="predicted"/>
<evidence type="ECO:0000256" key="1">
    <source>
        <dbReference type="ARBA" id="ARBA00023015"/>
    </source>
</evidence>